<dbReference type="AlphaFoldDB" id="A0A538S841"/>
<protein>
    <recommendedName>
        <fullName evidence="8">Tail specific protease domain-containing protein</fullName>
    </recommendedName>
</protein>
<evidence type="ECO:0000256" key="6">
    <source>
        <dbReference type="ARBA" id="ARBA00022825"/>
    </source>
</evidence>
<dbReference type="SUPFAM" id="SSF69304">
    <property type="entry name" value="Tricorn protease N-terminal domain"/>
    <property type="match status" value="1"/>
</dbReference>
<dbReference type="SUPFAM" id="SSF52096">
    <property type="entry name" value="ClpP/crotonase"/>
    <property type="match status" value="1"/>
</dbReference>
<dbReference type="EMBL" id="VBOT01000178">
    <property type="protein sequence ID" value="TMQ47535.1"/>
    <property type="molecule type" value="Genomic_DNA"/>
</dbReference>
<keyword evidence="3" id="KW-0963">Cytoplasm</keyword>
<accession>A0A538S841</accession>
<dbReference type="GO" id="GO:0008236">
    <property type="term" value="F:serine-type peptidase activity"/>
    <property type="evidence" value="ECO:0007669"/>
    <property type="project" value="UniProtKB-KW"/>
</dbReference>
<dbReference type="Pfam" id="PF14684">
    <property type="entry name" value="Tricorn_C1"/>
    <property type="match status" value="1"/>
</dbReference>
<evidence type="ECO:0000313" key="9">
    <source>
        <dbReference type="EMBL" id="TMQ47535.1"/>
    </source>
</evidence>
<comment type="similarity">
    <text evidence="2">Belongs to the peptidase S41B family.</text>
</comment>
<dbReference type="InterPro" id="IPR029414">
    <property type="entry name" value="Tricorn_PDZ"/>
</dbReference>
<evidence type="ECO:0000256" key="7">
    <source>
        <dbReference type="SAM" id="MobiDB-lite"/>
    </source>
</evidence>
<keyword evidence="6" id="KW-0720">Serine protease</keyword>
<dbReference type="Gene3D" id="2.120.10.60">
    <property type="entry name" value="Tricorn protease N-terminal domain"/>
    <property type="match status" value="1"/>
</dbReference>
<evidence type="ECO:0000256" key="3">
    <source>
        <dbReference type="ARBA" id="ARBA00022490"/>
    </source>
</evidence>
<dbReference type="InterPro" id="IPR029045">
    <property type="entry name" value="ClpP/crotonase-like_dom_sf"/>
</dbReference>
<evidence type="ECO:0000313" key="10">
    <source>
        <dbReference type="Proteomes" id="UP000320184"/>
    </source>
</evidence>
<evidence type="ECO:0000256" key="4">
    <source>
        <dbReference type="ARBA" id="ARBA00022670"/>
    </source>
</evidence>
<dbReference type="CDD" id="cd07562">
    <property type="entry name" value="Peptidase_S41_TRI"/>
    <property type="match status" value="1"/>
</dbReference>
<dbReference type="InterPro" id="IPR036034">
    <property type="entry name" value="PDZ_sf"/>
</dbReference>
<dbReference type="Gene3D" id="2.30.42.10">
    <property type="match status" value="1"/>
</dbReference>
<dbReference type="Gene3D" id="3.90.226.10">
    <property type="entry name" value="2-enoyl-CoA Hydratase, Chain A, domain 1"/>
    <property type="match status" value="1"/>
</dbReference>
<dbReference type="InterPro" id="IPR012393">
    <property type="entry name" value="Tricorn_protease"/>
</dbReference>
<evidence type="ECO:0000259" key="8">
    <source>
        <dbReference type="SMART" id="SM00245"/>
    </source>
</evidence>
<dbReference type="Pfam" id="PF14685">
    <property type="entry name" value="PDZ_Tricorn"/>
    <property type="match status" value="1"/>
</dbReference>
<dbReference type="SMART" id="SM00245">
    <property type="entry name" value="TSPc"/>
    <property type="match status" value="1"/>
</dbReference>
<name>A0A538S841_UNCEI</name>
<comment type="caution">
    <text evidence="9">The sequence shown here is derived from an EMBL/GenBank/DDBJ whole genome shotgun (WGS) entry which is preliminary data.</text>
</comment>
<organism evidence="9 10">
    <name type="scientific">Eiseniibacteriota bacterium</name>
    <dbReference type="NCBI Taxonomy" id="2212470"/>
    <lineage>
        <taxon>Bacteria</taxon>
        <taxon>Candidatus Eiseniibacteriota</taxon>
    </lineage>
</organism>
<dbReference type="InterPro" id="IPR005151">
    <property type="entry name" value="Tail-specific_protease"/>
</dbReference>
<keyword evidence="5" id="KW-0378">Hydrolase</keyword>
<dbReference type="GO" id="GO:0005737">
    <property type="term" value="C:cytoplasm"/>
    <property type="evidence" value="ECO:0007669"/>
    <property type="project" value="UniProtKB-SubCell"/>
</dbReference>
<reference evidence="9 10" key="1">
    <citation type="journal article" date="2019" name="Nat. Microbiol.">
        <title>Mediterranean grassland soil C-N compound turnover is dependent on rainfall and depth, and is mediated by genomically divergent microorganisms.</title>
        <authorList>
            <person name="Diamond S."/>
            <person name="Andeer P.F."/>
            <person name="Li Z."/>
            <person name="Crits-Christoph A."/>
            <person name="Burstein D."/>
            <person name="Anantharaman K."/>
            <person name="Lane K.R."/>
            <person name="Thomas B.C."/>
            <person name="Pan C."/>
            <person name="Northen T.R."/>
            <person name="Banfield J.F."/>
        </authorList>
    </citation>
    <scope>NUCLEOTIDE SEQUENCE [LARGE SCALE GENOMIC DNA]</scope>
    <source>
        <strain evidence="9">WS_3</strain>
    </source>
</reference>
<dbReference type="PANTHER" id="PTHR43253">
    <property type="entry name" value="TRICORN PROTEASE HOMOLOG 2-RELATED"/>
    <property type="match status" value="1"/>
</dbReference>
<sequence>TDRWGRPNLASTNPDGSDVKPLTRFDDYDVRWPAMGDGRIVFQHKMDIWSYDLATGRAEQVPITLPSDRLQVRERFVDPMQNLGGWGLSPDGDRIALEARGDVFVTRTQKKGLIRRVTESSAARTKYPAFAADGRSIAAWTEVDGEEQLLLYAADNGAAPKQLGRQEPGWHFPAVWSPDGKRLAWGDQRYRLMVTDPAGATTEADRAEYEINEYTWSPDSRYLAYTAAIDNGMNQVRIWDSKTRTVHPASDKLFNAYSPAWDPAGKYLFYLSDRWFNPYLDRFEARFAVMKSAVPVVVALGADGVLPFAPRGDVDPKSEEPKSQEGKAAAKAKPAAPVRIDFDGLADRVVQVPVTPGALSGLRAVEGKLHWVETDPRGMMPADAGDDDERPGGSLKTYDLAKQKLANLADHVLGYDLSMNGKVLVYRTKDGFFRVEAGAMSAPKPDKEGGEDESSIDLAGWTERISPREEWKQMVREAWRLQRDFFYDPKMHGVDWNGVWNQYGSLADRLSSRDDLEDLLQEMFGELNVGHAYHWGGDLRRGKTVGTGLLGADLSYDAASGFWQIRKIYRGDYPDPKASSPLARPDLRVRSGMWLVAVDGKPLTKGEDYLRRLANRANQEVELSVNDSPKLEGARRIVVKPLANDTRTRYADWIHETRAYVDRTSHGQIGYIHLYDMGGFGLQEFARDYPAQWNKHGLIIDDRWNHGGFVAPMIVNQLERKVFSVSGLRYGSYLDTYPSRVFHGYLAALINGQGGSDCETLALEFKDFGLGPVIGMRTWGGWVGIRGDKPLRDGGMTTQPEFGGWDPRGRGWQIEGHGVDPDVVLDLSPDGFMDGKDEQLDYAIQDMMAKITKDPRDLPKAPPIEPRPLHASR</sequence>
<dbReference type="Gene3D" id="3.30.750.44">
    <property type="match status" value="1"/>
</dbReference>
<evidence type="ECO:0000256" key="5">
    <source>
        <dbReference type="ARBA" id="ARBA00022801"/>
    </source>
</evidence>
<feature type="domain" description="Tail specific protease" evidence="8">
    <location>
        <begin position="618"/>
        <end position="826"/>
    </location>
</feature>
<keyword evidence="4" id="KW-0645">Protease</keyword>
<dbReference type="InterPro" id="IPR028204">
    <property type="entry name" value="Tricorn_C1"/>
</dbReference>
<dbReference type="PANTHER" id="PTHR43253:SF1">
    <property type="entry name" value="TRICORN PROTEASE HOMOLOG 2-RELATED"/>
    <property type="match status" value="1"/>
</dbReference>
<dbReference type="Proteomes" id="UP000320184">
    <property type="component" value="Unassembled WGS sequence"/>
</dbReference>
<gene>
    <name evidence="9" type="ORF">E6K73_13530</name>
</gene>
<dbReference type="Pfam" id="PF03572">
    <property type="entry name" value="Peptidase_S41"/>
    <property type="match status" value="1"/>
</dbReference>
<evidence type="ECO:0000256" key="2">
    <source>
        <dbReference type="ARBA" id="ARBA00008524"/>
    </source>
</evidence>
<dbReference type="GO" id="GO:0006508">
    <property type="term" value="P:proteolysis"/>
    <property type="evidence" value="ECO:0007669"/>
    <property type="project" value="UniProtKB-KW"/>
</dbReference>
<feature type="region of interest" description="Disordered" evidence="7">
    <location>
        <begin position="311"/>
        <end position="332"/>
    </location>
</feature>
<feature type="compositionally biased region" description="Basic and acidic residues" evidence="7">
    <location>
        <begin position="312"/>
        <end position="325"/>
    </location>
</feature>
<comment type="subcellular location">
    <subcellularLocation>
        <location evidence="1">Cytoplasm</location>
    </subcellularLocation>
</comment>
<dbReference type="Pfam" id="PF26550">
    <property type="entry name" value="Tricorn_2nd"/>
    <property type="match status" value="1"/>
</dbReference>
<dbReference type="SUPFAM" id="SSF50156">
    <property type="entry name" value="PDZ domain-like"/>
    <property type="match status" value="1"/>
</dbReference>
<feature type="region of interest" description="Disordered" evidence="7">
    <location>
        <begin position="851"/>
        <end position="873"/>
    </location>
</feature>
<dbReference type="Gene3D" id="2.130.10.10">
    <property type="entry name" value="YVTN repeat-like/Quinoprotein amine dehydrogenase"/>
    <property type="match status" value="1"/>
</dbReference>
<evidence type="ECO:0000256" key="1">
    <source>
        <dbReference type="ARBA" id="ARBA00004496"/>
    </source>
</evidence>
<feature type="non-terminal residue" evidence="9">
    <location>
        <position position="1"/>
    </location>
</feature>
<proteinExistence type="inferred from homology"/>
<dbReference type="InterPro" id="IPR015943">
    <property type="entry name" value="WD40/YVTN_repeat-like_dom_sf"/>
</dbReference>